<dbReference type="EMBL" id="BBJU01000002">
    <property type="protein sequence ID" value="GAK68685.1"/>
    <property type="molecule type" value="Genomic_DNA"/>
</dbReference>
<reference evidence="2 3" key="1">
    <citation type="submission" date="2014-08" db="EMBL/GenBank/DDBJ databases">
        <title>Whole genome shotgun sequence of Rhizobium rubi NBRC 13261.</title>
        <authorList>
            <person name="Katano-Makiyama Y."/>
            <person name="Hosoyama A."/>
            <person name="Hashimoto M."/>
            <person name="Hosoyama Y."/>
            <person name="Noguchi M."/>
            <person name="Tsuchikane K."/>
            <person name="Uohara A."/>
            <person name="Ohji S."/>
            <person name="Ichikawa N."/>
            <person name="Kimura A."/>
            <person name="Yamazoe A."/>
            <person name="Fujita N."/>
        </authorList>
    </citation>
    <scope>NUCLEOTIDE SEQUENCE [LARGE SCALE GENOMIC DNA]</scope>
    <source>
        <strain evidence="2 3">NBRC 13261</strain>
    </source>
</reference>
<evidence type="ECO:0000313" key="2">
    <source>
        <dbReference type="EMBL" id="GAK68685.1"/>
    </source>
</evidence>
<dbReference type="InterPro" id="IPR047640">
    <property type="entry name" value="RpiR-like"/>
</dbReference>
<dbReference type="InterPro" id="IPR046348">
    <property type="entry name" value="SIS_dom_sf"/>
</dbReference>
<dbReference type="PANTHER" id="PTHR30514">
    <property type="entry name" value="GLUCOKINASE"/>
    <property type="match status" value="1"/>
</dbReference>
<dbReference type="SUPFAM" id="SSF46689">
    <property type="entry name" value="Homeodomain-like"/>
    <property type="match status" value="1"/>
</dbReference>
<dbReference type="SUPFAM" id="SSF53697">
    <property type="entry name" value="SIS domain"/>
    <property type="match status" value="1"/>
</dbReference>
<dbReference type="AlphaFoldDB" id="A0A081CPT9"/>
<name>A0A081CPT9_9HYPH</name>
<dbReference type="PROSITE" id="PS51071">
    <property type="entry name" value="HTH_RPIR"/>
    <property type="match status" value="1"/>
</dbReference>
<gene>
    <name evidence="2" type="ORF">RRU01S_02_00120</name>
</gene>
<dbReference type="InterPro" id="IPR036388">
    <property type="entry name" value="WH-like_DNA-bd_sf"/>
</dbReference>
<dbReference type="GO" id="GO:0003677">
    <property type="term" value="F:DNA binding"/>
    <property type="evidence" value="ECO:0007669"/>
    <property type="project" value="InterPro"/>
</dbReference>
<dbReference type="RefSeq" id="WP_178119223.1">
    <property type="nucleotide sequence ID" value="NZ_BBJU01000002.1"/>
</dbReference>
<dbReference type="GO" id="GO:1901135">
    <property type="term" value="P:carbohydrate derivative metabolic process"/>
    <property type="evidence" value="ECO:0007669"/>
    <property type="project" value="InterPro"/>
</dbReference>
<dbReference type="InterPro" id="IPR000281">
    <property type="entry name" value="HTH_RpiR"/>
</dbReference>
<dbReference type="Gene3D" id="1.10.10.10">
    <property type="entry name" value="Winged helix-like DNA-binding domain superfamily/Winged helix DNA-binding domain"/>
    <property type="match status" value="1"/>
</dbReference>
<dbReference type="GO" id="GO:0097367">
    <property type="term" value="F:carbohydrate derivative binding"/>
    <property type="evidence" value="ECO:0007669"/>
    <property type="project" value="InterPro"/>
</dbReference>
<proteinExistence type="predicted"/>
<evidence type="ECO:0000313" key="3">
    <source>
        <dbReference type="Proteomes" id="UP000028701"/>
    </source>
</evidence>
<evidence type="ECO:0000259" key="1">
    <source>
        <dbReference type="PROSITE" id="PS51071"/>
    </source>
</evidence>
<feature type="domain" description="HTH rpiR-type" evidence="1">
    <location>
        <begin position="2"/>
        <end position="78"/>
    </location>
</feature>
<dbReference type="InterPro" id="IPR009057">
    <property type="entry name" value="Homeodomain-like_sf"/>
</dbReference>
<dbReference type="PANTHER" id="PTHR30514:SF18">
    <property type="entry name" value="RPIR-FAMILY TRANSCRIPTIONAL REGULATOR"/>
    <property type="match status" value="1"/>
</dbReference>
<dbReference type="eggNOG" id="COG1737">
    <property type="taxonomic scope" value="Bacteria"/>
</dbReference>
<sequence>MEKLLIDLTRSLKTGTPSERRIAKYLIEHLAELPFETAATLAEKLNLSPMTVGRFLRSLGYRQLSDIREHLREEPRAQEPAPAAKQETPQTPLSSLMLQQIQAVQAVYDLAGQPVWKTALSNIAESRQVFVASSAESFGICRYFYTKLLESREHVHYLQRDGATYIALMDEPADGTLLILMDCGGDLAGLQRLAKMAMKAGYRTVLITTRFYEWGPDSADICLTIPLSQSGGHSMLQLVAITEFMLHSLPQKTDTGRKDRYRRIGDMQRVLHG</sequence>
<dbReference type="Gene3D" id="3.40.50.10490">
    <property type="entry name" value="Glucose-6-phosphate isomerase like protein, domain 1"/>
    <property type="match status" value="1"/>
</dbReference>
<accession>A0A081CPT9</accession>
<protein>
    <submittedName>
        <fullName evidence="2">Putative RpiR family transcriptional regulator</fullName>
    </submittedName>
</protein>
<comment type="caution">
    <text evidence="2">The sequence shown here is derived from an EMBL/GenBank/DDBJ whole genome shotgun (WGS) entry which is preliminary data.</text>
</comment>
<dbReference type="Proteomes" id="UP000028701">
    <property type="component" value="Unassembled WGS sequence"/>
</dbReference>
<dbReference type="GO" id="GO:0003700">
    <property type="term" value="F:DNA-binding transcription factor activity"/>
    <property type="evidence" value="ECO:0007669"/>
    <property type="project" value="InterPro"/>
</dbReference>
<dbReference type="Pfam" id="PF01418">
    <property type="entry name" value="HTH_6"/>
    <property type="match status" value="1"/>
</dbReference>
<organism evidence="2 3">
    <name type="scientific">Agrobacterium rubi TR3 = NBRC 13261</name>
    <dbReference type="NCBI Taxonomy" id="1368415"/>
    <lineage>
        <taxon>Bacteria</taxon>
        <taxon>Pseudomonadati</taxon>
        <taxon>Pseudomonadota</taxon>
        <taxon>Alphaproteobacteria</taxon>
        <taxon>Hyphomicrobiales</taxon>
        <taxon>Rhizobiaceae</taxon>
        <taxon>Rhizobium/Agrobacterium group</taxon>
        <taxon>Agrobacterium</taxon>
    </lineage>
</organism>